<evidence type="ECO:0000256" key="5">
    <source>
        <dbReference type="ARBA" id="ARBA00034283"/>
    </source>
</evidence>
<sequence>MNNFKEFSTGLYVAAKFSEYTLDALENLQRSLKVPNPVPRDKLHTTIVYSRINVPYKVASGSFEVAKEGSLTIFETQDGNRALVLELESDYLSARHNYAKALGATYDFDDYRPHITLSYDVGPLQYAGKYAVPVILDREYSEELNLSWKDTLK</sequence>
<evidence type="ECO:0000256" key="2">
    <source>
        <dbReference type="ARBA" id="ARBA00034233"/>
    </source>
</evidence>
<evidence type="ECO:0000256" key="7">
    <source>
        <dbReference type="ARBA" id="ARBA00034343"/>
    </source>
</evidence>
<evidence type="ECO:0000259" key="9">
    <source>
        <dbReference type="Pfam" id="PF23474"/>
    </source>
</evidence>
<proteinExistence type="inferred from homology"/>
<name>A0A2S1GMG5_9CAUD</name>
<comment type="catalytic activity">
    <reaction evidence="5">
        <text>3',3'-cGAMP + H2O = G[3'-5']pAp[3'] + H(+)</text>
        <dbReference type="Rhea" id="RHEA:72831"/>
        <dbReference type="ChEBI" id="CHEBI:15377"/>
        <dbReference type="ChEBI" id="CHEBI:15378"/>
        <dbReference type="ChEBI" id="CHEBI:71501"/>
        <dbReference type="ChEBI" id="CHEBI:192497"/>
    </reaction>
    <physiologicalReaction direction="left-to-right" evidence="5">
        <dbReference type="Rhea" id="RHEA:72832"/>
    </physiologicalReaction>
</comment>
<evidence type="ECO:0000256" key="8">
    <source>
        <dbReference type="ARBA" id="ARBA00048123"/>
    </source>
</evidence>
<dbReference type="Proteomes" id="UP000246316">
    <property type="component" value="Segment"/>
</dbReference>
<dbReference type="KEGG" id="vg:65112724"/>
<dbReference type="EMBL" id="MH059636">
    <property type="protein sequence ID" value="AWD90582.1"/>
    <property type="molecule type" value="Genomic_DNA"/>
</dbReference>
<evidence type="ECO:0000256" key="3">
    <source>
        <dbReference type="ARBA" id="ARBA00034240"/>
    </source>
</evidence>
<evidence type="ECO:0000256" key="4">
    <source>
        <dbReference type="ARBA" id="ARBA00034244"/>
    </source>
</evidence>
<dbReference type="InterPro" id="IPR056175">
    <property type="entry name" value="Acb1-like_C"/>
</dbReference>
<feature type="domain" description="Anti-CBASS protein Acb1-like C-terminal" evidence="9">
    <location>
        <begin position="9"/>
        <end position="150"/>
    </location>
</feature>
<accession>A0A2S1GMG5</accession>
<evidence type="ECO:0000313" key="10">
    <source>
        <dbReference type="EMBL" id="AWD90582.1"/>
    </source>
</evidence>
<keyword evidence="11" id="KW-1185">Reference proteome</keyword>
<reference evidence="10" key="1">
    <citation type="submission" date="2018-03" db="EMBL/GenBank/DDBJ databases">
        <title>Phage therapy in agriculture - a green tech approach to combat plant pathogenic bacteria.</title>
        <authorList>
            <person name="Carstens A.B."/>
            <person name="Djurhuus A.M."/>
            <person name="Hansen L.H."/>
        </authorList>
    </citation>
    <scope>NUCLEOTIDE SEQUENCE [LARGE SCALE GENOMIC DNA]</scope>
</reference>
<evidence type="ECO:0000313" key="11">
    <source>
        <dbReference type="Proteomes" id="UP000246316"/>
    </source>
</evidence>
<dbReference type="SUPFAM" id="SSF55144">
    <property type="entry name" value="LigT-like"/>
    <property type="match status" value="1"/>
</dbReference>
<comment type="catalytic activity">
    <reaction evidence="3">
        <text>3',3',3'-c-tri-AMP + H2O = A[3'-5']pA[3'-5']pAp[3'] + H(+)</text>
        <dbReference type="Rhea" id="RHEA:72859"/>
        <dbReference type="ChEBI" id="CHEBI:15377"/>
        <dbReference type="ChEBI" id="CHEBI:15378"/>
        <dbReference type="ChEBI" id="CHEBI:192523"/>
        <dbReference type="ChEBI" id="CHEBI:192530"/>
    </reaction>
    <physiologicalReaction direction="left-to-right" evidence="3">
        <dbReference type="Rhea" id="RHEA:72860"/>
    </physiologicalReaction>
</comment>
<comment type="catalytic activity">
    <reaction evidence="8">
        <text>3',3'-cUAMP + H2O = U[3'-5']pAp[3'] + H(+)</text>
        <dbReference type="Rhea" id="RHEA:72835"/>
        <dbReference type="ChEBI" id="CHEBI:15377"/>
        <dbReference type="ChEBI" id="CHEBI:15378"/>
        <dbReference type="ChEBI" id="CHEBI:143809"/>
        <dbReference type="ChEBI" id="CHEBI:192498"/>
    </reaction>
    <physiologicalReaction direction="left-to-right" evidence="8">
        <dbReference type="Rhea" id="RHEA:72836"/>
    </physiologicalReaction>
</comment>
<keyword evidence="1" id="KW-0378">Hydrolase</keyword>
<dbReference type="Pfam" id="PF23474">
    <property type="entry name" value="Acb1"/>
    <property type="match status" value="1"/>
</dbReference>
<comment type="similarity">
    <text evidence="6">Belongs to the anti-CBASS protein Acb1 family.</text>
</comment>
<comment type="catalytic activity">
    <reaction evidence="2">
        <text>3',3',3'-cAAG + H2O = G[3'-5']pA[3'-5']pAp[3'] + H(+)</text>
        <dbReference type="Rhea" id="RHEA:72863"/>
        <dbReference type="ChEBI" id="CHEBI:15377"/>
        <dbReference type="ChEBI" id="CHEBI:15378"/>
        <dbReference type="ChEBI" id="CHEBI:143810"/>
        <dbReference type="ChEBI" id="CHEBI:192532"/>
    </reaction>
    <physiologicalReaction direction="left-to-right" evidence="2">
        <dbReference type="Rhea" id="RHEA:72864"/>
    </physiologicalReaction>
</comment>
<dbReference type="RefSeq" id="YP_010095090.1">
    <property type="nucleotide sequence ID" value="NC_055743.1"/>
</dbReference>
<dbReference type="GeneID" id="65112724"/>
<dbReference type="GO" id="GO:0016787">
    <property type="term" value="F:hydrolase activity"/>
    <property type="evidence" value="ECO:0007669"/>
    <property type="project" value="UniProtKB-KW"/>
</dbReference>
<evidence type="ECO:0000256" key="1">
    <source>
        <dbReference type="ARBA" id="ARBA00022801"/>
    </source>
</evidence>
<comment type="catalytic activity">
    <reaction evidence="4">
        <text>3',3',3'-cAAG + H2O = A[3'-5']pG[3'-5']pAp[3'] + H(+)</text>
        <dbReference type="Rhea" id="RHEA:72867"/>
        <dbReference type="ChEBI" id="CHEBI:15377"/>
        <dbReference type="ChEBI" id="CHEBI:15378"/>
        <dbReference type="ChEBI" id="CHEBI:143810"/>
        <dbReference type="ChEBI" id="CHEBI:192533"/>
    </reaction>
    <physiologicalReaction direction="left-to-right" evidence="4">
        <dbReference type="Rhea" id="RHEA:72868"/>
    </physiologicalReaction>
</comment>
<organism evidence="10 11">
    <name type="scientific">Erwinia phage Cronus</name>
    <dbReference type="NCBI Taxonomy" id="2163633"/>
    <lineage>
        <taxon>Viruses</taxon>
        <taxon>Duplodnaviria</taxon>
        <taxon>Heunggongvirae</taxon>
        <taxon>Uroviricota</taxon>
        <taxon>Caudoviricetes</taxon>
        <taxon>Pantevenvirales</taxon>
        <taxon>Straboviridae</taxon>
        <taxon>Tevenvirinae</taxon>
        <taxon>Risoevirus</taxon>
        <taxon>Risoevirus cronus</taxon>
        <taxon>Roskildevirus cronus</taxon>
    </lineage>
</organism>
<protein>
    <recommendedName>
        <fullName evidence="7">Anti-CBASS protein Acb1</fullName>
    </recommendedName>
</protein>
<evidence type="ECO:0000256" key="6">
    <source>
        <dbReference type="ARBA" id="ARBA00034316"/>
    </source>
</evidence>
<dbReference type="InterPro" id="IPR009097">
    <property type="entry name" value="Cyclic_Pdiesterase"/>
</dbReference>